<dbReference type="InterPro" id="IPR014710">
    <property type="entry name" value="RmlC-like_jellyroll"/>
</dbReference>
<gene>
    <name evidence="2" type="ORF">jhhlp_002529</name>
</gene>
<dbReference type="Proteomes" id="UP000233524">
    <property type="component" value="Unassembled WGS sequence"/>
</dbReference>
<comment type="caution">
    <text evidence="2">The sequence shown here is derived from an EMBL/GenBank/DDBJ whole genome shotgun (WGS) entry which is preliminary data.</text>
</comment>
<dbReference type="VEuPathDB" id="FungiDB:jhhlp_002529"/>
<keyword evidence="3" id="KW-1185">Reference proteome</keyword>
<dbReference type="InterPro" id="IPR041667">
    <property type="entry name" value="Cupin_8"/>
</dbReference>
<dbReference type="AlphaFoldDB" id="A0A2N3NEI3"/>
<proteinExistence type="predicted"/>
<evidence type="ECO:0000259" key="1">
    <source>
        <dbReference type="Pfam" id="PF13621"/>
    </source>
</evidence>
<dbReference type="STRING" id="41688.A0A2N3NEI3"/>
<dbReference type="OrthoDB" id="415358at2759"/>
<dbReference type="InParanoid" id="A0A2N3NEI3"/>
<organism evidence="2 3">
    <name type="scientific">Lomentospora prolificans</name>
    <dbReference type="NCBI Taxonomy" id="41688"/>
    <lineage>
        <taxon>Eukaryota</taxon>
        <taxon>Fungi</taxon>
        <taxon>Dikarya</taxon>
        <taxon>Ascomycota</taxon>
        <taxon>Pezizomycotina</taxon>
        <taxon>Sordariomycetes</taxon>
        <taxon>Hypocreomycetidae</taxon>
        <taxon>Microascales</taxon>
        <taxon>Microascaceae</taxon>
        <taxon>Lomentospora</taxon>
    </lineage>
</organism>
<feature type="domain" description="Cupin-like" evidence="1">
    <location>
        <begin position="45"/>
        <end position="93"/>
    </location>
</feature>
<protein>
    <recommendedName>
        <fullName evidence="1">Cupin-like domain-containing protein</fullName>
    </recommendedName>
</protein>
<name>A0A2N3NEI3_9PEZI</name>
<dbReference type="Pfam" id="PF13621">
    <property type="entry name" value="Cupin_8"/>
    <property type="match status" value="1"/>
</dbReference>
<evidence type="ECO:0000313" key="2">
    <source>
        <dbReference type="EMBL" id="PKS10772.1"/>
    </source>
</evidence>
<dbReference type="Gene3D" id="2.60.120.10">
    <property type="entry name" value="Jelly Rolls"/>
    <property type="match status" value="1"/>
</dbReference>
<reference evidence="2 3" key="1">
    <citation type="journal article" date="2017" name="G3 (Bethesda)">
        <title>First Draft Genome Sequence of the Pathogenic Fungus Lomentospora prolificans (Formerly Scedosporium prolificans).</title>
        <authorList>
            <person name="Luo R."/>
            <person name="Zimin A."/>
            <person name="Workman R."/>
            <person name="Fan Y."/>
            <person name="Pertea G."/>
            <person name="Grossman N."/>
            <person name="Wear M.P."/>
            <person name="Jia B."/>
            <person name="Miller H."/>
            <person name="Casadevall A."/>
            <person name="Timp W."/>
            <person name="Zhang S.X."/>
            <person name="Salzberg S.L."/>
        </authorList>
    </citation>
    <scope>NUCLEOTIDE SEQUENCE [LARGE SCALE GENOMIC DNA]</scope>
    <source>
        <strain evidence="2 3">JHH-5317</strain>
    </source>
</reference>
<evidence type="ECO:0000313" key="3">
    <source>
        <dbReference type="Proteomes" id="UP000233524"/>
    </source>
</evidence>
<dbReference type="EMBL" id="NLAX01000008">
    <property type="protein sequence ID" value="PKS10772.1"/>
    <property type="molecule type" value="Genomic_DNA"/>
</dbReference>
<accession>A0A2N3NEI3</accession>
<sequence>MTPQLADPESAPGPGKNPFLRDLISTYNDLNSALIDELDEEPSALEFMRYVARNTPFVVRGCVRDWEAYQRWDREFLIEAMRGRRVNVAVTPRG</sequence>
<dbReference type="SUPFAM" id="SSF51197">
    <property type="entry name" value="Clavaminate synthase-like"/>
    <property type="match status" value="1"/>
</dbReference>